<comment type="caution">
    <text evidence="2">The sequence shown here is derived from an EMBL/GenBank/DDBJ whole genome shotgun (WGS) entry which is preliminary data.</text>
</comment>
<accession>A0A5B7GUJ5</accession>
<proteinExistence type="predicted"/>
<protein>
    <submittedName>
        <fullName evidence="2">Uncharacterized protein</fullName>
    </submittedName>
</protein>
<gene>
    <name evidence="2" type="ORF">E2C01_054916</name>
</gene>
<organism evidence="2 3">
    <name type="scientific">Portunus trituberculatus</name>
    <name type="common">Swimming crab</name>
    <name type="synonym">Neptunus trituberculatus</name>
    <dbReference type="NCBI Taxonomy" id="210409"/>
    <lineage>
        <taxon>Eukaryota</taxon>
        <taxon>Metazoa</taxon>
        <taxon>Ecdysozoa</taxon>
        <taxon>Arthropoda</taxon>
        <taxon>Crustacea</taxon>
        <taxon>Multicrustacea</taxon>
        <taxon>Malacostraca</taxon>
        <taxon>Eumalacostraca</taxon>
        <taxon>Eucarida</taxon>
        <taxon>Decapoda</taxon>
        <taxon>Pleocyemata</taxon>
        <taxon>Brachyura</taxon>
        <taxon>Eubrachyura</taxon>
        <taxon>Portunoidea</taxon>
        <taxon>Portunidae</taxon>
        <taxon>Portuninae</taxon>
        <taxon>Portunus</taxon>
    </lineage>
</organism>
<evidence type="ECO:0000313" key="3">
    <source>
        <dbReference type="Proteomes" id="UP000324222"/>
    </source>
</evidence>
<name>A0A5B7GUJ5_PORTR</name>
<evidence type="ECO:0000256" key="1">
    <source>
        <dbReference type="SAM" id="MobiDB-lite"/>
    </source>
</evidence>
<feature type="region of interest" description="Disordered" evidence="1">
    <location>
        <begin position="48"/>
        <end position="75"/>
    </location>
</feature>
<sequence>MPWCDCSDRDGCVRHAVFSLKGQQHLVPPSSCPLCCCGHPYKQTIKEPHAGGTIPARSSRRSAALPLMLPRPGTE</sequence>
<dbReference type="EMBL" id="VSRR010017967">
    <property type="protein sequence ID" value="MPC60857.1"/>
    <property type="molecule type" value="Genomic_DNA"/>
</dbReference>
<keyword evidence="3" id="KW-1185">Reference proteome</keyword>
<dbReference type="Proteomes" id="UP000324222">
    <property type="component" value="Unassembled WGS sequence"/>
</dbReference>
<evidence type="ECO:0000313" key="2">
    <source>
        <dbReference type="EMBL" id="MPC60857.1"/>
    </source>
</evidence>
<reference evidence="2 3" key="1">
    <citation type="submission" date="2019-05" db="EMBL/GenBank/DDBJ databases">
        <title>Another draft genome of Portunus trituberculatus and its Hox gene families provides insights of decapod evolution.</title>
        <authorList>
            <person name="Jeong J.-H."/>
            <person name="Song I."/>
            <person name="Kim S."/>
            <person name="Choi T."/>
            <person name="Kim D."/>
            <person name="Ryu S."/>
            <person name="Kim W."/>
        </authorList>
    </citation>
    <scope>NUCLEOTIDE SEQUENCE [LARGE SCALE GENOMIC DNA]</scope>
    <source>
        <tissue evidence="2">Muscle</tissue>
    </source>
</reference>
<dbReference type="AlphaFoldDB" id="A0A5B7GUJ5"/>